<evidence type="ECO:0000313" key="13">
    <source>
        <dbReference type="Proteomes" id="UP000028073"/>
    </source>
</evidence>
<dbReference type="InterPro" id="IPR005116">
    <property type="entry name" value="Transp-assoc_OB_typ1"/>
</dbReference>
<dbReference type="InterPro" id="IPR027417">
    <property type="entry name" value="P-loop_NTPase"/>
</dbReference>
<dbReference type="PANTHER" id="PTHR43514:SF10">
    <property type="entry name" value="MOLYBDENUM IMPORT ATP-BINDING PROTEIN MODC 2"/>
    <property type="match status" value="1"/>
</dbReference>
<dbReference type="GO" id="GO:0140359">
    <property type="term" value="F:ABC-type transporter activity"/>
    <property type="evidence" value="ECO:0007669"/>
    <property type="project" value="InterPro"/>
</dbReference>
<dbReference type="PROSITE" id="PS51866">
    <property type="entry name" value="MOP"/>
    <property type="match status" value="1"/>
</dbReference>
<evidence type="ECO:0008006" key="14">
    <source>
        <dbReference type="Google" id="ProtNLM"/>
    </source>
</evidence>
<keyword evidence="2" id="KW-1003">Cell membrane</keyword>
<evidence type="ECO:0000256" key="6">
    <source>
        <dbReference type="ARBA" id="ARBA00022840"/>
    </source>
</evidence>
<dbReference type="Gene3D" id="2.40.50.100">
    <property type="match status" value="1"/>
</dbReference>
<dbReference type="PROSITE" id="PS00211">
    <property type="entry name" value="ABC_TRANSPORTER_1"/>
    <property type="match status" value="1"/>
</dbReference>
<dbReference type="PROSITE" id="PS50893">
    <property type="entry name" value="ABC_TRANSPORTER_2"/>
    <property type="match status" value="1"/>
</dbReference>
<dbReference type="SUPFAM" id="SSF50331">
    <property type="entry name" value="MOP-like"/>
    <property type="match status" value="1"/>
</dbReference>
<feature type="domain" description="ABC transporter" evidence="10">
    <location>
        <begin position="2"/>
        <end position="233"/>
    </location>
</feature>
<dbReference type="SMART" id="SM00382">
    <property type="entry name" value="AAA"/>
    <property type="match status" value="1"/>
</dbReference>
<dbReference type="Pfam" id="PF03459">
    <property type="entry name" value="TOBE"/>
    <property type="match status" value="1"/>
</dbReference>
<evidence type="ECO:0000259" key="11">
    <source>
        <dbReference type="PROSITE" id="PS51866"/>
    </source>
</evidence>
<evidence type="ECO:0000256" key="5">
    <source>
        <dbReference type="ARBA" id="ARBA00022741"/>
    </source>
</evidence>
<keyword evidence="5" id="KW-0547">Nucleotide-binding</keyword>
<dbReference type="GO" id="GO:0016887">
    <property type="term" value="F:ATP hydrolysis activity"/>
    <property type="evidence" value="ECO:0007669"/>
    <property type="project" value="InterPro"/>
</dbReference>
<dbReference type="InterPro" id="IPR003439">
    <property type="entry name" value="ABC_transporter-like_ATP-bd"/>
</dbReference>
<dbReference type="PANTHER" id="PTHR43514">
    <property type="entry name" value="ABC TRANSPORTER I FAMILY MEMBER 10"/>
    <property type="match status" value="1"/>
</dbReference>
<evidence type="ECO:0000256" key="1">
    <source>
        <dbReference type="ARBA" id="ARBA00022448"/>
    </source>
</evidence>
<dbReference type="InterPro" id="IPR050334">
    <property type="entry name" value="Molybdenum_import_ModC"/>
</dbReference>
<dbReference type="InterPro" id="IPR004606">
    <property type="entry name" value="Mop_domain"/>
</dbReference>
<keyword evidence="8" id="KW-0472">Membrane</keyword>
<comment type="caution">
    <text evidence="12">The sequence shown here is derived from an EMBL/GenBank/DDBJ whole genome shotgun (WGS) entry which is preliminary data.</text>
</comment>
<reference evidence="12 13" key="1">
    <citation type="submission" date="2014-06" db="EMBL/GenBank/DDBJ databases">
        <title>Whole Genome Sequences of Three Symbiotic Endozoicomonas Bacteria.</title>
        <authorList>
            <person name="Neave M.J."/>
            <person name="Apprill A."/>
            <person name="Voolstra C.R."/>
        </authorList>
    </citation>
    <scope>NUCLEOTIDE SEQUENCE [LARGE SCALE GENOMIC DNA]</scope>
    <source>
        <strain evidence="12 13">DSM 25634</strain>
    </source>
</reference>
<dbReference type="GO" id="GO:0016020">
    <property type="term" value="C:membrane"/>
    <property type="evidence" value="ECO:0007669"/>
    <property type="project" value="InterPro"/>
</dbReference>
<evidence type="ECO:0000256" key="8">
    <source>
        <dbReference type="ARBA" id="ARBA00023136"/>
    </source>
</evidence>
<evidence type="ECO:0000313" key="12">
    <source>
        <dbReference type="EMBL" id="KEQ19225.1"/>
    </source>
</evidence>
<dbReference type="GO" id="GO:0015098">
    <property type="term" value="F:molybdate ion transmembrane transporter activity"/>
    <property type="evidence" value="ECO:0007669"/>
    <property type="project" value="InterPro"/>
</dbReference>
<evidence type="ECO:0000259" key="10">
    <source>
        <dbReference type="PROSITE" id="PS50893"/>
    </source>
</evidence>
<proteinExistence type="predicted"/>
<organism evidence="12 13">
    <name type="scientific">Endozoicomonas numazuensis</name>
    <dbReference type="NCBI Taxonomy" id="1137799"/>
    <lineage>
        <taxon>Bacteria</taxon>
        <taxon>Pseudomonadati</taxon>
        <taxon>Pseudomonadota</taxon>
        <taxon>Gammaproteobacteria</taxon>
        <taxon>Oceanospirillales</taxon>
        <taxon>Endozoicomonadaceae</taxon>
        <taxon>Endozoicomonas</taxon>
    </lineage>
</organism>
<dbReference type="NCBIfam" id="TIGR02142">
    <property type="entry name" value="modC_ABC"/>
    <property type="match status" value="1"/>
</dbReference>
<dbReference type="AlphaFoldDB" id="A0A081NLA2"/>
<gene>
    <name evidence="12" type="ORF">GZ78_04355</name>
</gene>
<dbReference type="InterPro" id="IPR008995">
    <property type="entry name" value="Mo/tungstate-bd_C_term_dom"/>
</dbReference>
<dbReference type="SUPFAM" id="SSF52540">
    <property type="entry name" value="P-loop containing nucleoside triphosphate hydrolases"/>
    <property type="match status" value="1"/>
</dbReference>
<keyword evidence="13" id="KW-1185">Reference proteome</keyword>
<dbReference type="eggNOG" id="COG4148">
    <property type="taxonomic scope" value="Bacteria"/>
</dbReference>
<feature type="domain" description="Mop" evidence="11">
    <location>
        <begin position="292"/>
        <end position="357"/>
    </location>
</feature>
<protein>
    <recommendedName>
        <fullName evidence="14">Molybdenum import ATP-binding protein ModC</fullName>
    </recommendedName>
</protein>
<dbReference type="PROSITE" id="PS51257">
    <property type="entry name" value="PROKAR_LIPOPROTEIN"/>
    <property type="match status" value="1"/>
</dbReference>
<keyword evidence="4" id="KW-0997">Cell inner membrane</keyword>
<dbReference type="Proteomes" id="UP000028073">
    <property type="component" value="Unassembled WGS sequence"/>
</dbReference>
<dbReference type="InterPro" id="IPR003593">
    <property type="entry name" value="AAA+_ATPase"/>
</dbReference>
<dbReference type="InterPro" id="IPR011868">
    <property type="entry name" value="ModC_ABC_ATP-bd"/>
</dbReference>
<dbReference type="RefSeq" id="WP_034834130.1">
    <property type="nucleotide sequence ID" value="NZ_JOKH01000001.1"/>
</dbReference>
<dbReference type="EMBL" id="JOKH01000001">
    <property type="protein sequence ID" value="KEQ19225.1"/>
    <property type="molecule type" value="Genomic_DNA"/>
</dbReference>
<evidence type="ECO:0000256" key="3">
    <source>
        <dbReference type="ARBA" id="ARBA00022505"/>
    </source>
</evidence>
<evidence type="ECO:0000256" key="9">
    <source>
        <dbReference type="PROSITE-ProRule" id="PRU01213"/>
    </source>
</evidence>
<keyword evidence="1" id="KW-0813">Transport</keyword>
<evidence type="ECO:0000256" key="2">
    <source>
        <dbReference type="ARBA" id="ARBA00022475"/>
    </source>
</evidence>
<sequence>MLKLDLQLPREQFDLTVKTALELDAVWGIMGASGCGKTSLLRTIAGLEKHAKGRIQFKDEVWMDSEQGVFLPPEQRGIGYIFQEARLFPHLSVLGNLRFSIKRACSERQGLQFDEVVEQLGIGHLLNRGIEKLSGGEKQRIAIARTLLNAPQLLLMDEPLASLDWDSKAAILPCLRSIHRDFGIPVIMVSHSREEVARLADQVLLLHRGAVTAKDQSQVLLNNAMAVDDQHEPLLSMLEAEVVGHDKNYGLTVLNAQGNELQVHEAGLEPGATVRMIVPAHEVSIVLDDFSDTSVLNRLPVIIESIQARDDWHQLVTLCTGEQKLMVMVTRKSVDRLQLKVGMKVFAHFKACGLEVI</sequence>
<dbReference type="GO" id="GO:0005524">
    <property type="term" value="F:ATP binding"/>
    <property type="evidence" value="ECO:0007669"/>
    <property type="project" value="UniProtKB-KW"/>
</dbReference>
<evidence type="ECO:0000256" key="7">
    <source>
        <dbReference type="ARBA" id="ARBA00022967"/>
    </source>
</evidence>
<keyword evidence="3 9" id="KW-0500">Molybdenum</keyword>
<name>A0A081NLA2_9GAMM</name>
<dbReference type="STRING" id="1137799.GZ78_04355"/>
<accession>A0A081NLA2</accession>
<dbReference type="Gene3D" id="3.40.50.300">
    <property type="entry name" value="P-loop containing nucleotide triphosphate hydrolases"/>
    <property type="match status" value="1"/>
</dbReference>
<keyword evidence="7" id="KW-1278">Translocase</keyword>
<keyword evidence="6" id="KW-0067">ATP-binding</keyword>
<evidence type="ECO:0000256" key="4">
    <source>
        <dbReference type="ARBA" id="ARBA00022519"/>
    </source>
</evidence>
<dbReference type="InterPro" id="IPR017871">
    <property type="entry name" value="ABC_transporter-like_CS"/>
</dbReference>
<dbReference type="Pfam" id="PF00005">
    <property type="entry name" value="ABC_tran"/>
    <property type="match status" value="1"/>
</dbReference>